<feature type="domain" description="Helix-turn-helix" evidence="1">
    <location>
        <begin position="49"/>
        <end position="97"/>
    </location>
</feature>
<dbReference type="AlphaFoldDB" id="A0A1H9D3E7"/>
<dbReference type="OrthoDB" id="1097811at2"/>
<gene>
    <name evidence="2" type="ORF">SAMN05444359_105132</name>
</gene>
<dbReference type="InParanoid" id="A0A1H9D3E7"/>
<dbReference type="RefSeq" id="WP_090166444.1">
    <property type="nucleotide sequence ID" value="NZ_FOFB01000005.1"/>
</dbReference>
<evidence type="ECO:0000259" key="1">
    <source>
        <dbReference type="Pfam" id="PF12728"/>
    </source>
</evidence>
<dbReference type="Proteomes" id="UP000199021">
    <property type="component" value="Unassembled WGS sequence"/>
</dbReference>
<protein>
    <submittedName>
        <fullName evidence="2">Helix-turn-helix domain-containing protein</fullName>
    </submittedName>
</protein>
<dbReference type="Pfam" id="PF12728">
    <property type="entry name" value="HTH_17"/>
    <property type="match status" value="1"/>
</dbReference>
<dbReference type="InterPro" id="IPR009061">
    <property type="entry name" value="DNA-bd_dom_put_sf"/>
</dbReference>
<dbReference type="EMBL" id="FOFB01000005">
    <property type="protein sequence ID" value="SEQ08016.1"/>
    <property type="molecule type" value="Genomic_DNA"/>
</dbReference>
<evidence type="ECO:0000313" key="3">
    <source>
        <dbReference type="Proteomes" id="UP000199021"/>
    </source>
</evidence>
<evidence type="ECO:0000313" key="2">
    <source>
        <dbReference type="EMBL" id="SEQ08016.1"/>
    </source>
</evidence>
<accession>A0A1H9D3E7</accession>
<sequence length="99" mass="11179">MSKSSPPRLYLDITEAMTPVLEMVAEMAAEKAHAEAMKSINLAKNEPVFYTREEVADKLKVTVQTLDKYRKDGIIKCIPIGTRVLIPDTELTRLANRME</sequence>
<reference evidence="3" key="1">
    <citation type="submission" date="2016-10" db="EMBL/GenBank/DDBJ databases">
        <authorList>
            <person name="Varghese N."/>
            <person name="Submissions S."/>
        </authorList>
    </citation>
    <scope>NUCLEOTIDE SEQUENCE [LARGE SCALE GENOMIC DNA]</scope>
    <source>
        <strain evidence="3">DSM 24740</strain>
    </source>
</reference>
<proteinExistence type="predicted"/>
<organism evidence="2 3">
    <name type="scientific">Neolewinella agarilytica</name>
    <dbReference type="NCBI Taxonomy" id="478744"/>
    <lineage>
        <taxon>Bacteria</taxon>
        <taxon>Pseudomonadati</taxon>
        <taxon>Bacteroidota</taxon>
        <taxon>Saprospiria</taxon>
        <taxon>Saprospirales</taxon>
        <taxon>Lewinellaceae</taxon>
        <taxon>Neolewinella</taxon>
    </lineage>
</organism>
<dbReference type="InterPro" id="IPR041657">
    <property type="entry name" value="HTH_17"/>
</dbReference>
<keyword evidence="3" id="KW-1185">Reference proteome</keyword>
<dbReference type="SUPFAM" id="SSF46955">
    <property type="entry name" value="Putative DNA-binding domain"/>
    <property type="match status" value="1"/>
</dbReference>
<name>A0A1H9D3E7_9BACT</name>